<proteinExistence type="predicted"/>
<name>A0ABQ6WWP8_9EURO</name>
<dbReference type="EMBL" id="ML735701">
    <property type="protein sequence ID" value="KAE8421445.1"/>
    <property type="molecule type" value="Genomic_DNA"/>
</dbReference>
<keyword evidence="2" id="KW-1185">Reference proteome</keyword>
<accession>A0ABQ6WWP8</accession>
<gene>
    <name evidence="1" type="ORF">BDV36DRAFT_292370</name>
</gene>
<evidence type="ECO:0000313" key="2">
    <source>
        <dbReference type="Proteomes" id="UP000325395"/>
    </source>
</evidence>
<protein>
    <submittedName>
        <fullName evidence="1">Uncharacterized protein</fullName>
    </submittedName>
</protein>
<reference evidence="1 2" key="1">
    <citation type="submission" date="2019-04" db="EMBL/GenBank/DDBJ databases">
        <authorList>
            <consortium name="DOE Joint Genome Institute"/>
            <person name="Mondo S."/>
            <person name="Kjaerbolling I."/>
            <person name="Vesth T."/>
            <person name="Frisvad J.C."/>
            <person name="Nybo J.L."/>
            <person name="Theobald S."/>
            <person name="Kildgaard S."/>
            <person name="Isbrandt T."/>
            <person name="Kuo A."/>
            <person name="Sato A."/>
            <person name="Lyhne E.K."/>
            <person name="Kogle M.E."/>
            <person name="Wiebenga A."/>
            <person name="Kun R.S."/>
            <person name="Lubbers R.J."/>
            <person name="Makela M.R."/>
            <person name="Barry K."/>
            <person name="Chovatia M."/>
            <person name="Clum A."/>
            <person name="Daum C."/>
            <person name="Haridas S."/>
            <person name="He G."/>
            <person name="LaButti K."/>
            <person name="Lipzen A."/>
            <person name="Riley R."/>
            <person name="Salamov A."/>
            <person name="Simmons B.A."/>
            <person name="Magnuson J.K."/>
            <person name="Henrissat B."/>
            <person name="Mortensen U.H."/>
            <person name="Larsen T.O."/>
            <person name="Devries R.P."/>
            <person name="Grigoriev I.V."/>
            <person name="Machida M."/>
            <person name="Baker S.E."/>
            <person name="Andersen M.R."/>
            <person name="Cantor M.N."/>
            <person name="Hua S.X."/>
        </authorList>
    </citation>
    <scope>NUCLEOTIDE SEQUENCE [LARGE SCALE GENOMIC DNA]</scope>
    <source>
        <strain evidence="1 2">CBS 117616</strain>
    </source>
</reference>
<sequence>MPSFLDLPVEIRRMIYPYCMDPNEYKRGYDTVERHMKTLAEKRISEGTASDPDCLKPRIYITRTTPAVLLLNKQITEEALDILYKIPLELRGTPGTHFTMRQMDIAEFICEQLLQRIQYATLRLNRPHKSFVLTLLDIWGADNRLKRLDVYFPKGIDRTTRRWAISENRLRTFSLVALVYFHEVDMPSEGILAFI</sequence>
<organism evidence="1 2">
    <name type="scientific">Aspergillus pseudocaelatus</name>
    <dbReference type="NCBI Taxonomy" id="1825620"/>
    <lineage>
        <taxon>Eukaryota</taxon>
        <taxon>Fungi</taxon>
        <taxon>Dikarya</taxon>
        <taxon>Ascomycota</taxon>
        <taxon>Pezizomycotina</taxon>
        <taxon>Eurotiomycetes</taxon>
        <taxon>Eurotiomycetidae</taxon>
        <taxon>Eurotiales</taxon>
        <taxon>Aspergillaceae</taxon>
        <taxon>Aspergillus</taxon>
        <taxon>Aspergillus subgen. Circumdati</taxon>
    </lineage>
</organism>
<evidence type="ECO:0000313" key="1">
    <source>
        <dbReference type="EMBL" id="KAE8421445.1"/>
    </source>
</evidence>
<dbReference type="Proteomes" id="UP000325395">
    <property type="component" value="Unassembled WGS sequence"/>
</dbReference>